<reference evidence="1 2" key="1">
    <citation type="submission" date="2018-11" db="EMBL/GenBank/DDBJ databases">
        <title>Sequencing the genomes of 1000 actinobacteria strains.</title>
        <authorList>
            <person name="Klenk H.-P."/>
        </authorList>
    </citation>
    <scope>NUCLEOTIDE SEQUENCE [LARGE SCALE GENOMIC DNA]</scope>
    <source>
        <strain evidence="1 2">DSM 44780</strain>
    </source>
</reference>
<dbReference type="Proteomes" id="UP000267408">
    <property type="component" value="Unassembled WGS sequence"/>
</dbReference>
<comment type="caution">
    <text evidence="1">The sequence shown here is derived from an EMBL/GenBank/DDBJ whole genome shotgun (WGS) entry which is preliminary data.</text>
</comment>
<protein>
    <submittedName>
        <fullName evidence="1">Uncharacterized protein</fullName>
    </submittedName>
</protein>
<name>A0A8G1UFM7_9ACTN</name>
<dbReference type="OrthoDB" id="3873652at2"/>
<dbReference type="AlphaFoldDB" id="A0A8G1UFM7"/>
<evidence type="ECO:0000313" key="2">
    <source>
        <dbReference type="Proteomes" id="UP000267408"/>
    </source>
</evidence>
<sequence length="139" mass="15070">MGITPLTAENSAAFLARFGHFEDGVITGIRLHLPRGPITGREAAFDIQAVDTDRGDVWRLVRLTLGGVHEYLFPCSDGFSYFVLSDGLNLDVTGGRCVLDLDPGPDAWSPEQVGRPGAYAKQYAVGERIGYEVLDGPFI</sequence>
<organism evidence="1 2">
    <name type="scientific">Kitasatospora cineracea</name>
    <dbReference type="NCBI Taxonomy" id="88074"/>
    <lineage>
        <taxon>Bacteria</taxon>
        <taxon>Bacillati</taxon>
        <taxon>Actinomycetota</taxon>
        <taxon>Actinomycetes</taxon>
        <taxon>Kitasatosporales</taxon>
        <taxon>Streptomycetaceae</taxon>
        <taxon>Kitasatospora</taxon>
    </lineage>
</organism>
<proteinExistence type="predicted"/>
<dbReference type="EMBL" id="RJVJ01000001">
    <property type="protein sequence ID" value="ROR43120.1"/>
    <property type="molecule type" value="Genomic_DNA"/>
</dbReference>
<gene>
    <name evidence="1" type="ORF">EDD39_1261</name>
</gene>
<accession>A0A8G1UFM7</accession>
<dbReference type="RefSeq" id="WP_123553832.1">
    <property type="nucleotide sequence ID" value="NZ_RJVJ01000001.1"/>
</dbReference>
<evidence type="ECO:0000313" key="1">
    <source>
        <dbReference type="EMBL" id="ROR43120.1"/>
    </source>
</evidence>